<reference evidence="3" key="1">
    <citation type="submission" date="2022-11" db="UniProtKB">
        <authorList>
            <consortium name="WormBaseParasite"/>
        </authorList>
    </citation>
    <scope>IDENTIFICATION</scope>
</reference>
<evidence type="ECO:0000313" key="2">
    <source>
        <dbReference type="Proteomes" id="UP000887564"/>
    </source>
</evidence>
<organism evidence="2 3">
    <name type="scientific">Parascaris equorum</name>
    <name type="common">Equine roundworm</name>
    <dbReference type="NCBI Taxonomy" id="6256"/>
    <lineage>
        <taxon>Eukaryota</taxon>
        <taxon>Metazoa</taxon>
        <taxon>Ecdysozoa</taxon>
        <taxon>Nematoda</taxon>
        <taxon>Chromadorea</taxon>
        <taxon>Rhabditida</taxon>
        <taxon>Spirurina</taxon>
        <taxon>Ascaridomorpha</taxon>
        <taxon>Ascaridoidea</taxon>
        <taxon>Ascarididae</taxon>
        <taxon>Parascaris</taxon>
    </lineage>
</organism>
<dbReference type="Gene3D" id="3.30.1640.10">
    <property type="entry name" value="mini-chromosome maintenance (MCM) complex, chain A, domain 1"/>
    <property type="match status" value="1"/>
</dbReference>
<feature type="domain" description="MCM N-terminal" evidence="1">
    <location>
        <begin position="30"/>
        <end position="116"/>
    </location>
</feature>
<name>A0A914RCL7_PAREQ</name>
<dbReference type="Proteomes" id="UP000887564">
    <property type="component" value="Unplaced"/>
</dbReference>
<protein>
    <submittedName>
        <fullName evidence="3">MCM N-terminal domain-containing protein</fullName>
    </submittedName>
</protein>
<dbReference type="InterPro" id="IPR027925">
    <property type="entry name" value="MCM_N"/>
</dbReference>
<accession>A0A914RCL7</accession>
<proteinExistence type="predicted"/>
<keyword evidence="2" id="KW-1185">Reference proteome</keyword>
<evidence type="ECO:0000259" key="1">
    <source>
        <dbReference type="Pfam" id="PF14551"/>
    </source>
</evidence>
<sequence>MKVASPLGLFYRSRSTASDDSRYYYHKIYRYKNEKEERRYKEAINELRNSERNTIRIDFAELFSYSSTLASAVELQFYRYRISYFICLKSAALDVCNDEAEKQRLLRKEIHVSFNNLGHKLRFVLLFHF</sequence>
<dbReference type="WBParaSite" id="PEQ_0000247001-mRNA-1">
    <property type="protein sequence ID" value="PEQ_0000247001-mRNA-1"/>
    <property type="gene ID" value="PEQ_0000247001"/>
</dbReference>
<dbReference type="AlphaFoldDB" id="A0A914RCL7"/>
<dbReference type="Pfam" id="PF14551">
    <property type="entry name" value="MCM_N"/>
    <property type="match status" value="1"/>
</dbReference>
<evidence type="ECO:0000313" key="3">
    <source>
        <dbReference type="WBParaSite" id="PEQ_0000247001-mRNA-1"/>
    </source>
</evidence>